<organism evidence="2">
    <name type="scientific">uncultured marine crenarchaeote HF4000_APKG3D24</name>
    <dbReference type="NCBI Taxonomy" id="455584"/>
    <lineage>
        <taxon>Archaea</taxon>
        <taxon>Nitrososphaerota</taxon>
        <taxon>Nitrososphaeria</taxon>
        <taxon>Nitrosopumilales</taxon>
        <taxon>environmental samples</taxon>
    </lineage>
</organism>
<sequence length="74" mass="8276">MKYIPPKKLKVLLIMFFAAAGFGMFSGLFLATSGMQGLMITLLGVVNLCLGGFMGFLLFTQKPYTRDSRKYKKK</sequence>
<feature type="transmembrane region" description="Helical" evidence="1">
    <location>
        <begin position="37"/>
        <end position="60"/>
    </location>
</feature>
<proteinExistence type="predicted"/>
<feature type="transmembrane region" description="Helical" evidence="1">
    <location>
        <begin position="12"/>
        <end position="31"/>
    </location>
</feature>
<name>B3T7D9_9ARCH</name>
<keyword evidence="1" id="KW-0812">Transmembrane</keyword>
<evidence type="ECO:0000256" key="1">
    <source>
        <dbReference type="SAM" id="Phobius"/>
    </source>
</evidence>
<keyword evidence="1" id="KW-0472">Membrane</keyword>
<reference evidence="2" key="1">
    <citation type="journal article" date="2008" name="ISME J.">
        <title>Genomic patterns of recombination, clonal divergence and environment in marine microbial populations.</title>
        <authorList>
            <person name="Konstantinidis K.T."/>
            <person name="Delong E.F."/>
        </authorList>
    </citation>
    <scope>NUCLEOTIDE SEQUENCE</scope>
</reference>
<keyword evidence="1" id="KW-1133">Transmembrane helix</keyword>
<dbReference type="EMBL" id="EU016630">
    <property type="protein sequence ID" value="ABZ08498.1"/>
    <property type="molecule type" value="Genomic_DNA"/>
</dbReference>
<dbReference type="AlphaFoldDB" id="B3T7D9"/>
<accession>B3T7D9</accession>
<gene>
    <name evidence="2" type="ORF">ALOHA_HF4000APKG3D24ctg2g11</name>
</gene>
<protein>
    <submittedName>
        <fullName evidence="2">Uncharacterized protein</fullName>
    </submittedName>
</protein>
<evidence type="ECO:0000313" key="2">
    <source>
        <dbReference type="EMBL" id="ABZ08498.1"/>
    </source>
</evidence>